<gene>
    <name evidence="2" type="ORF">LSAT_V11C500246130</name>
</gene>
<dbReference type="PANTHER" id="PTHR42648:SF27">
    <property type="entry name" value="RNA-DIRECTED DNA POLYMERASE"/>
    <property type="match status" value="1"/>
</dbReference>
<evidence type="ECO:0000256" key="1">
    <source>
        <dbReference type="SAM" id="MobiDB-lite"/>
    </source>
</evidence>
<dbReference type="AlphaFoldDB" id="A0A9R1VHV4"/>
<evidence type="ECO:0008006" key="4">
    <source>
        <dbReference type="Google" id="ProtNLM"/>
    </source>
</evidence>
<feature type="region of interest" description="Disordered" evidence="1">
    <location>
        <begin position="63"/>
        <end position="100"/>
    </location>
</feature>
<accession>A0A9R1VHV4</accession>
<dbReference type="Proteomes" id="UP000235145">
    <property type="component" value="Unassembled WGS sequence"/>
</dbReference>
<name>A0A9R1VHV4_LACSA</name>
<dbReference type="Gene3D" id="3.30.420.10">
    <property type="entry name" value="Ribonuclease H-like superfamily/Ribonuclease H"/>
    <property type="match status" value="1"/>
</dbReference>
<dbReference type="InterPro" id="IPR039537">
    <property type="entry name" value="Retrotran_Ty1/copia-like"/>
</dbReference>
<dbReference type="InterPro" id="IPR036397">
    <property type="entry name" value="RNaseH_sf"/>
</dbReference>
<evidence type="ECO:0000313" key="3">
    <source>
        <dbReference type="Proteomes" id="UP000235145"/>
    </source>
</evidence>
<keyword evidence="3" id="KW-1185">Reference proteome</keyword>
<organism evidence="2 3">
    <name type="scientific">Lactuca sativa</name>
    <name type="common">Garden lettuce</name>
    <dbReference type="NCBI Taxonomy" id="4236"/>
    <lineage>
        <taxon>Eukaryota</taxon>
        <taxon>Viridiplantae</taxon>
        <taxon>Streptophyta</taxon>
        <taxon>Embryophyta</taxon>
        <taxon>Tracheophyta</taxon>
        <taxon>Spermatophyta</taxon>
        <taxon>Magnoliopsida</taxon>
        <taxon>eudicotyledons</taxon>
        <taxon>Gunneridae</taxon>
        <taxon>Pentapetalae</taxon>
        <taxon>asterids</taxon>
        <taxon>campanulids</taxon>
        <taxon>Asterales</taxon>
        <taxon>Asteraceae</taxon>
        <taxon>Cichorioideae</taxon>
        <taxon>Cichorieae</taxon>
        <taxon>Lactucinae</taxon>
        <taxon>Lactuca</taxon>
    </lineage>
</organism>
<dbReference type="GO" id="GO:0003676">
    <property type="term" value="F:nucleic acid binding"/>
    <property type="evidence" value="ECO:0007669"/>
    <property type="project" value="InterPro"/>
</dbReference>
<dbReference type="SUPFAM" id="SSF53098">
    <property type="entry name" value="Ribonuclease H-like"/>
    <property type="match status" value="1"/>
</dbReference>
<evidence type="ECO:0000313" key="2">
    <source>
        <dbReference type="EMBL" id="KAJ0205323.1"/>
    </source>
</evidence>
<sequence length="318" mass="36714">MIEHSIERFETVRALHACKMEKTGNVSTHFLKMQSHLDQLEILGSPYPLDLATDLILNSLPKARQDKKKKQGKNSKGKPQAGKGKGKKDPQNPPPKKKKNVAKYNTCFECGFVGHWKRNSPKYLVELKNKKFWDGISRVSKKTRELKTDEMLLHVGNGAHDLNETSNENSLYHVNTIRIKQGLNQRYLWHCRRRHINKRLISQLQKSGLLGENESESFDIFESYLCGKMTKSPFCGTSERASVLLGITHIDVCGPFKTMSRYGERSYMTLTNDFSRFGYMYLMKHKHEAFDNFKLFQSEFESQLDKAVKVLRSYRGGE</sequence>
<proteinExistence type="predicted"/>
<feature type="compositionally biased region" description="Basic residues" evidence="1">
    <location>
        <begin position="65"/>
        <end position="76"/>
    </location>
</feature>
<comment type="caution">
    <text evidence="2">The sequence shown here is derived from an EMBL/GenBank/DDBJ whole genome shotgun (WGS) entry which is preliminary data.</text>
</comment>
<dbReference type="PANTHER" id="PTHR42648">
    <property type="entry name" value="TRANSPOSASE, PUTATIVE-RELATED"/>
    <property type="match status" value="1"/>
</dbReference>
<protein>
    <recommendedName>
        <fullName evidence="4">GAG-pre-integrase domain-containing protein</fullName>
    </recommendedName>
</protein>
<dbReference type="InterPro" id="IPR012337">
    <property type="entry name" value="RNaseH-like_sf"/>
</dbReference>
<dbReference type="EMBL" id="NBSK02000005">
    <property type="protein sequence ID" value="KAJ0205323.1"/>
    <property type="molecule type" value="Genomic_DNA"/>
</dbReference>
<reference evidence="2 3" key="1">
    <citation type="journal article" date="2017" name="Nat. Commun.">
        <title>Genome assembly with in vitro proximity ligation data and whole-genome triplication in lettuce.</title>
        <authorList>
            <person name="Reyes-Chin-Wo S."/>
            <person name="Wang Z."/>
            <person name="Yang X."/>
            <person name="Kozik A."/>
            <person name="Arikit S."/>
            <person name="Song C."/>
            <person name="Xia L."/>
            <person name="Froenicke L."/>
            <person name="Lavelle D.O."/>
            <person name="Truco M.J."/>
            <person name="Xia R."/>
            <person name="Zhu S."/>
            <person name="Xu C."/>
            <person name="Xu H."/>
            <person name="Xu X."/>
            <person name="Cox K."/>
            <person name="Korf I."/>
            <person name="Meyers B.C."/>
            <person name="Michelmore R.W."/>
        </authorList>
    </citation>
    <scope>NUCLEOTIDE SEQUENCE [LARGE SCALE GENOMIC DNA]</scope>
    <source>
        <strain evidence="3">cv. Salinas</strain>
        <tissue evidence="2">Seedlings</tissue>
    </source>
</reference>